<dbReference type="SUPFAM" id="SSF63829">
    <property type="entry name" value="Calcium-dependent phosphotriesterase"/>
    <property type="match status" value="1"/>
</dbReference>
<sequence length="406" mass="44093">MFKTAIRILLLATPSISLVRAIEWQLQAYEDENCGNETITERGYTTRDCVDTSGQLRSYRFTSTIDPETNETFSVRLYDMKECTYLSVIDDQTNGKCSTASFNSFNLFAPWSSSAILRVMRGIANLAGNAPLAHLCGRSTHQQGAFKEYRWSENQDLAPTRTARQQNWHKEKLRKLRVGPEDYDACACAREELWSGQRFGHIHEYAGSLRYTVASPAASVIHTFVDASGISGITEIAPDVFALITGVWDLATTRAELGSLAVWTVDFTGLPNPLVKFVTSIENSTIFSGIVRHPSNPEILSAADSALGAVWRIDLTSGVYNVAFSSPLLAPTGTAPGTNLGINGIKAAGSHVYFTNSPQKLFGRVAVDENGNQARAVEILSNSTGAGSDVVYDDIALNVEDGSGTA</sequence>
<dbReference type="EMBL" id="JAUKUA010000009">
    <property type="protein sequence ID" value="KAK0702273.1"/>
    <property type="molecule type" value="Genomic_DNA"/>
</dbReference>
<keyword evidence="3" id="KW-1185">Reference proteome</keyword>
<dbReference type="Gene3D" id="2.120.10.30">
    <property type="entry name" value="TolB, C-terminal domain"/>
    <property type="match status" value="1"/>
</dbReference>
<feature type="signal peptide" evidence="1">
    <location>
        <begin position="1"/>
        <end position="21"/>
    </location>
</feature>
<gene>
    <name evidence="2" type="ORF">B0H67DRAFT_676425</name>
</gene>
<proteinExistence type="predicted"/>
<dbReference type="AlphaFoldDB" id="A0AA40DJJ5"/>
<protein>
    <submittedName>
        <fullName evidence="2">Uncharacterized protein</fullName>
    </submittedName>
</protein>
<keyword evidence="1" id="KW-0732">Signal</keyword>
<dbReference type="PANTHER" id="PTHR42060:SF1">
    <property type="entry name" value="NHL REPEAT-CONTAINING PROTEIN"/>
    <property type="match status" value="1"/>
</dbReference>
<evidence type="ECO:0000313" key="2">
    <source>
        <dbReference type="EMBL" id="KAK0702273.1"/>
    </source>
</evidence>
<accession>A0AA40DJJ5</accession>
<evidence type="ECO:0000313" key="3">
    <source>
        <dbReference type="Proteomes" id="UP001172102"/>
    </source>
</evidence>
<dbReference type="Proteomes" id="UP001172102">
    <property type="component" value="Unassembled WGS sequence"/>
</dbReference>
<reference evidence="2" key="1">
    <citation type="submission" date="2023-06" db="EMBL/GenBank/DDBJ databases">
        <title>Genome-scale phylogeny and comparative genomics of the fungal order Sordariales.</title>
        <authorList>
            <consortium name="Lawrence Berkeley National Laboratory"/>
            <person name="Hensen N."/>
            <person name="Bonometti L."/>
            <person name="Westerberg I."/>
            <person name="Brannstrom I.O."/>
            <person name="Guillou S."/>
            <person name="Cros-Aarteil S."/>
            <person name="Calhoun S."/>
            <person name="Haridas S."/>
            <person name="Kuo A."/>
            <person name="Mondo S."/>
            <person name="Pangilinan J."/>
            <person name="Riley R."/>
            <person name="Labutti K."/>
            <person name="Andreopoulos B."/>
            <person name="Lipzen A."/>
            <person name="Chen C."/>
            <person name="Yanf M."/>
            <person name="Daum C."/>
            <person name="Ng V."/>
            <person name="Clum A."/>
            <person name="Steindorff A."/>
            <person name="Ohm R."/>
            <person name="Martin F."/>
            <person name="Silar P."/>
            <person name="Natvig D."/>
            <person name="Lalanne C."/>
            <person name="Gautier V."/>
            <person name="Ament-Velasquez S.L."/>
            <person name="Kruys A."/>
            <person name="Hutchinson M.I."/>
            <person name="Powell A.J."/>
            <person name="Barry K."/>
            <person name="Miller A.N."/>
            <person name="Grigoriev I.V."/>
            <person name="Debuchy R."/>
            <person name="Gladieux P."/>
            <person name="Thoren M.H."/>
            <person name="Johannesson H."/>
        </authorList>
    </citation>
    <scope>NUCLEOTIDE SEQUENCE</scope>
    <source>
        <strain evidence="2">SMH4607-1</strain>
    </source>
</reference>
<comment type="caution">
    <text evidence="2">The sequence shown here is derived from an EMBL/GenBank/DDBJ whole genome shotgun (WGS) entry which is preliminary data.</text>
</comment>
<dbReference type="PANTHER" id="PTHR42060">
    <property type="entry name" value="NHL REPEAT-CONTAINING PROTEIN-RELATED"/>
    <property type="match status" value="1"/>
</dbReference>
<evidence type="ECO:0000256" key="1">
    <source>
        <dbReference type="SAM" id="SignalP"/>
    </source>
</evidence>
<dbReference type="InterPro" id="IPR011042">
    <property type="entry name" value="6-blade_b-propeller_TolB-like"/>
</dbReference>
<feature type="chain" id="PRO_5041407804" evidence="1">
    <location>
        <begin position="22"/>
        <end position="406"/>
    </location>
</feature>
<dbReference type="InterPro" id="IPR052998">
    <property type="entry name" value="Hetero-Diels-Alderase-like"/>
</dbReference>
<name>A0AA40DJJ5_9PEZI</name>
<organism evidence="2 3">
    <name type="scientific">Lasiosphaeris hirsuta</name>
    <dbReference type="NCBI Taxonomy" id="260670"/>
    <lineage>
        <taxon>Eukaryota</taxon>
        <taxon>Fungi</taxon>
        <taxon>Dikarya</taxon>
        <taxon>Ascomycota</taxon>
        <taxon>Pezizomycotina</taxon>
        <taxon>Sordariomycetes</taxon>
        <taxon>Sordariomycetidae</taxon>
        <taxon>Sordariales</taxon>
        <taxon>Lasiosphaeriaceae</taxon>
        <taxon>Lasiosphaeris</taxon>
    </lineage>
</organism>